<dbReference type="GO" id="GO:0000027">
    <property type="term" value="P:ribosomal large subunit assembly"/>
    <property type="evidence" value="ECO:0007669"/>
    <property type="project" value="TreeGrafter"/>
</dbReference>
<dbReference type="Pfam" id="PF23760">
    <property type="entry name" value="Beta-prop_DCAF12"/>
    <property type="match status" value="2"/>
</dbReference>
<dbReference type="PROSITE" id="PS50082">
    <property type="entry name" value="WD_REPEATS_2"/>
    <property type="match status" value="2"/>
</dbReference>
<dbReference type="Proteomes" id="UP000054350">
    <property type="component" value="Unassembled WGS sequence"/>
</dbReference>
<feature type="domain" description="DDB1- and CUL4-associated factor 12 beta-propeller" evidence="6">
    <location>
        <begin position="97"/>
        <end position="418"/>
    </location>
</feature>
<evidence type="ECO:0000256" key="5">
    <source>
        <dbReference type="PROSITE-ProRule" id="PRU00221"/>
    </source>
</evidence>
<evidence type="ECO:0000259" key="6">
    <source>
        <dbReference type="Pfam" id="PF23760"/>
    </source>
</evidence>
<dbReference type="SUPFAM" id="SSF50978">
    <property type="entry name" value="WD40 repeat-like"/>
    <property type="match status" value="1"/>
</dbReference>
<dbReference type="OMA" id="GGEQYGW"/>
<dbReference type="PANTHER" id="PTHR19848:SF0">
    <property type="entry name" value="NOTCHLESS PROTEIN HOMOLOG 1"/>
    <property type="match status" value="1"/>
</dbReference>
<dbReference type="Gene3D" id="2.130.10.10">
    <property type="entry name" value="YVTN repeat-like/Quinoprotein amine dehydrogenase"/>
    <property type="match status" value="2"/>
</dbReference>
<dbReference type="eggNOG" id="ENOG502QR7U">
    <property type="taxonomic scope" value="Eukaryota"/>
</dbReference>
<dbReference type="SMART" id="SM00320">
    <property type="entry name" value="WD40"/>
    <property type="match status" value="3"/>
</dbReference>
<evidence type="ECO:0000256" key="2">
    <source>
        <dbReference type="ARBA" id="ARBA00022574"/>
    </source>
</evidence>
<dbReference type="InterPro" id="IPR036322">
    <property type="entry name" value="WD40_repeat_dom_sf"/>
</dbReference>
<reference evidence="7 8" key="1">
    <citation type="submission" date="2009-11" db="EMBL/GenBank/DDBJ databases">
        <title>Annotation of Allomyces macrogynus ATCC 38327.</title>
        <authorList>
            <consortium name="The Broad Institute Genome Sequencing Platform"/>
            <person name="Russ C."/>
            <person name="Cuomo C."/>
            <person name="Burger G."/>
            <person name="Gray M.W."/>
            <person name="Holland P.W.H."/>
            <person name="King N."/>
            <person name="Lang F.B.F."/>
            <person name="Roger A.J."/>
            <person name="Ruiz-Trillo I."/>
            <person name="Young S.K."/>
            <person name="Zeng Q."/>
            <person name="Gargeya S."/>
            <person name="Fitzgerald M."/>
            <person name="Haas B."/>
            <person name="Abouelleil A."/>
            <person name="Alvarado L."/>
            <person name="Arachchi H.M."/>
            <person name="Berlin A."/>
            <person name="Chapman S.B."/>
            <person name="Gearin G."/>
            <person name="Goldberg J."/>
            <person name="Griggs A."/>
            <person name="Gujja S."/>
            <person name="Hansen M."/>
            <person name="Heiman D."/>
            <person name="Howarth C."/>
            <person name="Larimer J."/>
            <person name="Lui A."/>
            <person name="MacDonald P.J.P."/>
            <person name="McCowen C."/>
            <person name="Montmayeur A."/>
            <person name="Murphy C."/>
            <person name="Neiman D."/>
            <person name="Pearson M."/>
            <person name="Priest M."/>
            <person name="Roberts A."/>
            <person name="Saif S."/>
            <person name="Shea T."/>
            <person name="Sisk P."/>
            <person name="Stolte C."/>
            <person name="Sykes S."/>
            <person name="Wortman J."/>
            <person name="Nusbaum C."/>
            <person name="Birren B."/>
        </authorList>
    </citation>
    <scope>NUCLEOTIDE SEQUENCE [LARGE SCALE GENOMIC DNA]</scope>
    <source>
        <strain evidence="7 8">ATCC 38327</strain>
    </source>
</reference>
<evidence type="ECO:0000313" key="8">
    <source>
        <dbReference type="Proteomes" id="UP000054350"/>
    </source>
</evidence>
<dbReference type="AlphaFoldDB" id="A0A0L0SD93"/>
<dbReference type="GO" id="GO:0005730">
    <property type="term" value="C:nucleolus"/>
    <property type="evidence" value="ECO:0007669"/>
    <property type="project" value="TreeGrafter"/>
</dbReference>
<organism evidence="7 8">
    <name type="scientific">Allomyces macrogynus (strain ATCC 38327)</name>
    <name type="common">Allomyces javanicus var. macrogynus</name>
    <dbReference type="NCBI Taxonomy" id="578462"/>
    <lineage>
        <taxon>Eukaryota</taxon>
        <taxon>Fungi</taxon>
        <taxon>Fungi incertae sedis</taxon>
        <taxon>Blastocladiomycota</taxon>
        <taxon>Blastocladiomycetes</taxon>
        <taxon>Blastocladiales</taxon>
        <taxon>Blastocladiaceae</taxon>
        <taxon>Allomyces</taxon>
    </lineage>
</organism>
<feature type="repeat" description="WD" evidence="5">
    <location>
        <begin position="226"/>
        <end position="267"/>
    </location>
</feature>
<protein>
    <recommendedName>
        <fullName evidence="6">DDB1- and CUL4-associated factor 12 beta-propeller domain-containing protein</fullName>
    </recommendedName>
</protein>
<feature type="repeat" description="WD" evidence="5">
    <location>
        <begin position="141"/>
        <end position="174"/>
    </location>
</feature>
<keyword evidence="8" id="KW-1185">Reference proteome</keyword>
<accession>A0A0L0SD93</accession>
<evidence type="ECO:0000256" key="1">
    <source>
        <dbReference type="ARBA" id="ARBA00004123"/>
    </source>
</evidence>
<gene>
    <name evidence="7" type="ORF">AMAG_05793</name>
</gene>
<evidence type="ECO:0000313" key="7">
    <source>
        <dbReference type="EMBL" id="KNE60404.1"/>
    </source>
</evidence>
<dbReference type="InterPro" id="IPR015943">
    <property type="entry name" value="WD40/YVTN_repeat-like_dom_sf"/>
</dbReference>
<evidence type="ECO:0000256" key="4">
    <source>
        <dbReference type="ARBA" id="ARBA00023242"/>
    </source>
</evidence>
<keyword evidence="3" id="KW-0677">Repeat</keyword>
<comment type="subcellular location">
    <subcellularLocation>
        <location evidence="1">Nucleus</location>
    </subcellularLocation>
</comment>
<feature type="domain" description="DDB1- and CUL4-associated factor 12 beta-propeller" evidence="6">
    <location>
        <begin position="2"/>
        <end position="56"/>
    </location>
</feature>
<proteinExistence type="predicted"/>
<keyword evidence="4" id="KW-0539">Nucleus</keyword>
<sequence>MERPLALTGFDKVFATQWINAHQIVVGTKCNRLLLLDTNSPRVLEIPFLALQDASPLKVPPTPTFAHGPLCPIVDPLVFPPPDSAADSNAATPPTVTPTPACVGIHSIAINPSRTRMAVGAGKPYEAAVYSLPTLEPECVLTGHSDLVFGLTWASDDVLLTASRDGTVGVWSMRATPARYLSSTAGGPNTSATNRDLDAMHVDSAVFDDHDWSPRPLPVRRPLGLRREHTSKVRAIAYDPHNARLATLGLDATVKLWDAARMAVTASTPLQYPHETVCLGHDPTRKMYSVGSQSHVTLVDARTARQVHHFPSCDDGWGVRSLAHHEHVVACGGGLGRLAFYDVRAMAYVPVDGGKGFWEAHGHGYLDKEDATYRTHFAGTKVKNAVYSVAYSEDAAQLCTGGGPLMLGLKGCAVAVWS</sequence>
<dbReference type="PROSITE" id="PS50294">
    <property type="entry name" value="WD_REPEATS_REGION"/>
    <property type="match status" value="2"/>
</dbReference>
<reference evidence="8" key="2">
    <citation type="submission" date="2009-11" db="EMBL/GenBank/DDBJ databases">
        <title>The Genome Sequence of Allomyces macrogynus strain ATCC 38327.</title>
        <authorList>
            <consortium name="The Broad Institute Genome Sequencing Platform"/>
            <person name="Russ C."/>
            <person name="Cuomo C."/>
            <person name="Shea T."/>
            <person name="Young S.K."/>
            <person name="Zeng Q."/>
            <person name="Koehrsen M."/>
            <person name="Haas B."/>
            <person name="Borodovsky M."/>
            <person name="Guigo R."/>
            <person name="Alvarado L."/>
            <person name="Berlin A."/>
            <person name="Borenstein D."/>
            <person name="Chen Z."/>
            <person name="Engels R."/>
            <person name="Freedman E."/>
            <person name="Gellesch M."/>
            <person name="Goldberg J."/>
            <person name="Griggs A."/>
            <person name="Gujja S."/>
            <person name="Heiman D."/>
            <person name="Hepburn T."/>
            <person name="Howarth C."/>
            <person name="Jen D."/>
            <person name="Larson L."/>
            <person name="Lewis B."/>
            <person name="Mehta T."/>
            <person name="Park D."/>
            <person name="Pearson M."/>
            <person name="Roberts A."/>
            <person name="Saif S."/>
            <person name="Shenoy N."/>
            <person name="Sisk P."/>
            <person name="Stolte C."/>
            <person name="Sykes S."/>
            <person name="Walk T."/>
            <person name="White J."/>
            <person name="Yandava C."/>
            <person name="Burger G."/>
            <person name="Gray M.W."/>
            <person name="Holland P.W.H."/>
            <person name="King N."/>
            <person name="Lang F.B.F."/>
            <person name="Roger A.J."/>
            <person name="Ruiz-Trillo I."/>
            <person name="Lander E."/>
            <person name="Nusbaum C."/>
        </authorList>
    </citation>
    <scope>NUCLEOTIDE SEQUENCE [LARGE SCALE GENOMIC DNA]</scope>
    <source>
        <strain evidence="8">ATCC 38327</strain>
    </source>
</reference>
<dbReference type="VEuPathDB" id="FungiDB:AMAG_05793"/>
<name>A0A0L0SD93_ALLM3</name>
<dbReference type="EMBL" id="GG745336">
    <property type="protein sequence ID" value="KNE60404.1"/>
    <property type="molecule type" value="Genomic_DNA"/>
</dbReference>
<dbReference type="InterPro" id="IPR001680">
    <property type="entry name" value="WD40_rpt"/>
</dbReference>
<keyword evidence="2 5" id="KW-0853">WD repeat</keyword>
<dbReference type="STRING" id="578462.A0A0L0SD93"/>
<evidence type="ECO:0000256" key="3">
    <source>
        <dbReference type="ARBA" id="ARBA00022737"/>
    </source>
</evidence>
<feature type="non-terminal residue" evidence="7">
    <location>
        <position position="1"/>
    </location>
</feature>
<dbReference type="OrthoDB" id="10251741at2759"/>
<dbReference type="InterPro" id="IPR056151">
    <property type="entry name" value="Beta-prop_DCAF12"/>
</dbReference>
<dbReference type="PANTHER" id="PTHR19848">
    <property type="entry name" value="WD40 REPEAT PROTEIN"/>
    <property type="match status" value="1"/>
</dbReference>